<name>A0ABQ8UAN1_9EUKA</name>
<reference evidence="1" key="1">
    <citation type="journal article" date="2022" name="bioRxiv">
        <title>Genomics of Preaxostyla Flagellates Illuminates Evolutionary Transitions and the Path Towards Mitochondrial Loss.</title>
        <authorList>
            <person name="Novak L.V.F."/>
            <person name="Treitli S.C."/>
            <person name="Pyrih J."/>
            <person name="Halakuc P."/>
            <person name="Pipaliya S.V."/>
            <person name="Vacek V."/>
            <person name="Brzon O."/>
            <person name="Soukal P."/>
            <person name="Eme L."/>
            <person name="Dacks J.B."/>
            <person name="Karnkowska A."/>
            <person name="Elias M."/>
            <person name="Hampl V."/>
        </authorList>
    </citation>
    <scope>NUCLEOTIDE SEQUENCE</scope>
    <source>
        <strain evidence="1">RCP-MX</strain>
    </source>
</reference>
<dbReference type="SUPFAM" id="SSF55729">
    <property type="entry name" value="Acyl-CoA N-acyltransferases (Nat)"/>
    <property type="match status" value="1"/>
</dbReference>
<comment type="caution">
    <text evidence="1">The sequence shown here is derived from an EMBL/GenBank/DDBJ whole genome shotgun (WGS) entry which is preliminary data.</text>
</comment>
<keyword evidence="2" id="KW-1185">Reference proteome</keyword>
<evidence type="ECO:0000313" key="2">
    <source>
        <dbReference type="Proteomes" id="UP001141327"/>
    </source>
</evidence>
<organism evidence="1 2">
    <name type="scientific">Paratrimastix pyriformis</name>
    <dbReference type="NCBI Taxonomy" id="342808"/>
    <lineage>
        <taxon>Eukaryota</taxon>
        <taxon>Metamonada</taxon>
        <taxon>Preaxostyla</taxon>
        <taxon>Paratrimastigidae</taxon>
        <taxon>Paratrimastix</taxon>
    </lineage>
</organism>
<dbReference type="InterPro" id="IPR016181">
    <property type="entry name" value="Acyl_CoA_acyltransferase"/>
</dbReference>
<protein>
    <recommendedName>
        <fullName evidence="3">Acyl-CoA N-acyltransferase</fullName>
    </recommendedName>
</protein>
<dbReference type="Proteomes" id="UP001141327">
    <property type="component" value="Unassembled WGS sequence"/>
</dbReference>
<accession>A0ABQ8UAN1</accession>
<evidence type="ECO:0008006" key="3">
    <source>
        <dbReference type="Google" id="ProtNLM"/>
    </source>
</evidence>
<dbReference type="EMBL" id="JAPMOS010000126">
    <property type="protein sequence ID" value="KAJ4454951.1"/>
    <property type="molecule type" value="Genomic_DNA"/>
</dbReference>
<dbReference type="Gene3D" id="3.40.630.30">
    <property type="match status" value="1"/>
</dbReference>
<evidence type="ECO:0000313" key="1">
    <source>
        <dbReference type="EMBL" id="KAJ4454951.1"/>
    </source>
</evidence>
<sequence length="356" mass="38928">MFFKLHSDPDDFLDTAFVDFLAGSEAKHVHLIRIASGLSTALAKHIRLPRPPLLVSGSPKGGHVQCAVVAENHSSMLFLSENAGTYAEEIFQFLYPTFQLRPPAIMGPQEEVIPFCDTWLRMYRESEQEMNPASANARSQIHSTYSRWVLERDEYRGVHPQVAPRPTSPVAASEQAAAGSPSPAVIITPAPIPSPAPTEPHARLATADDIDLVARWLAAFYAESRMAVPDARGPAAKMIEGRTVMIWMDRVQDGGSGPVSPVSMAAFSDVHCLESITKRHAVASVNIGCIYTPPELRRRHFGLFCTSSLSEHVFGTLGMQRVYVLADRLSPGAQAICRRVGMEDVATFAQVTMTYG</sequence>
<gene>
    <name evidence="1" type="ORF">PAPYR_10190</name>
</gene>
<proteinExistence type="predicted"/>